<dbReference type="NCBIfam" id="NF033883">
    <property type="entry name" value="conj_TraQ_IncI1"/>
    <property type="match status" value="1"/>
</dbReference>
<dbReference type="OrthoDB" id="6628153at2"/>
<sequence length="175" mass="18026">MALDALTAIENFASGIFSSGINFLFTWGEMLGFICLALLLTRARSTTAMPLSPGKFFGGLFACAAMVSLPSIINASGAQFGFHSTSFDAIAYVQPSTFGQAAGAANAVLSLARLAGVGFVHSGLNMYRMSALEGHTALSASESVRAATVKVVAGTALVFSPQLIDAFRASLGLAF</sequence>
<keyword evidence="3" id="KW-1185">Reference proteome</keyword>
<feature type="transmembrane region" description="Helical" evidence="1">
    <location>
        <begin position="20"/>
        <end position="40"/>
    </location>
</feature>
<gene>
    <name evidence="2" type="ORF">HA50_27010</name>
</gene>
<feature type="transmembrane region" description="Helical" evidence="1">
    <location>
        <begin position="56"/>
        <end position="78"/>
    </location>
</feature>
<keyword evidence="1" id="KW-0472">Membrane</keyword>
<dbReference type="InterPro" id="IPR048039">
    <property type="entry name" value="TraQ-like"/>
</dbReference>
<evidence type="ECO:0000313" key="2">
    <source>
        <dbReference type="EMBL" id="ORM90194.1"/>
    </source>
</evidence>
<keyword evidence="1" id="KW-0812">Transmembrane</keyword>
<comment type="caution">
    <text evidence="2">The sequence shown here is derived from an EMBL/GenBank/DDBJ whole genome shotgun (WGS) entry which is preliminary data.</text>
</comment>
<keyword evidence="1" id="KW-1133">Transmembrane helix</keyword>
<proteinExistence type="predicted"/>
<dbReference type="AlphaFoldDB" id="A0A1X1EN51"/>
<reference evidence="2 3" key="1">
    <citation type="journal article" date="2017" name="Antonie Van Leeuwenhoek">
        <title>Phylogenomic resolution of the bacterial genus Pantoea and its relationship with Erwinia and Tatumella.</title>
        <authorList>
            <person name="Palmer M."/>
            <person name="Steenkamp E.T."/>
            <person name="Coetzee M.P."/>
            <person name="Chan W.Y."/>
            <person name="van Zyl E."/>
            <person name="De Maayer P."/>
            <person name="Coutinho T.A."/>
            <person name="Blom J."/>
            <person name="Smits T.H."/>
            <person name="Duffy B."/>
            <person name="Venter S.N."/>
        </authorList>
    </citation>
    <scope>NUCLEOTIDE SEQUENCE [LARGE SCALE GENOMIC DNA]</scope>
    <source>
        <strain evidence="2 3">LMG 2657</strain>
    </source>
</reference>
<name>A0A1X1EN51_PANCY</name>
<dbReference type="STRING" id="55209.HA50_27010"/>
<dbReference type="RefSeq" id="WP_084879923.1">
    <property type="nucleotide sequence ID" value="NZ_JAGGMY010000003.1"/>
</dbReference>
<organism evidence="2 3">
    <name type="scientific">Pantoea cypripedii</name>
    <name type="common">Pectobacterium cypripedii</name>
    <name type="synonym">Erwinia cypripedii</name>
    <dbReference type="NCBI Taxonomy" id="55209"/>
    <lineage>
        <taxon>Bacteria</taxon>
        <taxon>Pseudomonadati</taxon>
        <taxon>Pseudomonadota</taxon>
        <taxon>Gammaproteobacteria</taxon>
        <taxon>Enterobacterales</taxon>
        <taxon>Erwiniaceae</taxon>
        <taxon>Pantoea</taxon>
    </lineage>
</organism>
<dbReference type="EMBL" id="MLJI01000002">
    <property type="protein sequence ID" value="ORM90194.1"/>
    <property type="molecule type" value="Genomic_DNA"/>
</dbReference>
<accession>A0A1X1EN51</accession>
<dbReference type="Proteomes" id="UP000193749">
    <property type="component" value="Unassembled WGS sequence"/>
</dbReference>
<protein>
    <submittedName>
        <fullName evidence="2">Conjugal transfer protein TraQ</fullName>
    </submittedName>
</protein>
<evidence type="ECO:0000256" key="1">
    <source>
        <dbReference type="SAM" id="Phobius"/>
    </source>
</evidence>
<feature type="transmembrane region" description="Helical" evidence="1">
    <location>
        <begin position="98"/>
        <end position="120"/>
    </location>
</feature>
<evidence type="ECO:0000313" key="3">
    <source>
        <dbReference type="Proteomes" id="UP000193749"/>
    </source>
</evidence>